<feature type="domain" description="AMP-dependent synthetase/ligase" evidence="3">
    <location>
        <begin position="4"/>
        <end position="364"/>
    </location>
</feature>
<evidence type="ECO:0000259" key="3">
    <source>
        <dbReference type="Pfam" id="PF00501"/>
    </source>
</evidence>
<dbReference type="InterPro" id="IPR020845">
    <property type="entry name" value="AMP-binding_CS"/>
</dbReference>
<evidence type="ECO:0000256" key="2">
    <source>
        <dbReference type="ARBA" id="ARBA00022840"/>
    </source>
</evidence>
<dbReference type="AlphaFoldDB" id="A0A2T6ZKG2"/>
<dbReference type="STRING" id="42251.A0A2T6ZKG2"/>
<dbReference type="EMBL" id="NESQ01000208">
    <property type="protein sequence ID" value="PUU75978.1"/>
    <property type="molecule type" value="Genomic_DNA"/>
</dbReference>
<dbReference type="PANTHER" id="PTHR43272">
    <property type="entry name" value="LONG-CHAIN-FATTY-ACID--COA LIGASE"/>
    <property type="match status" value="1"/>
</dbReference>
<dbReference type="PANTHER" id="PTHR43272:SF33">
    <property type="entry name" value="AMP-BINDING DOMAIN-CONTAINING PROTEIN-RELATED"/>
    <property type="match status" value="1"/>
</dbReference>
<name>A0A2T6ZKG2_TUBBO</name>
<dbReference type="GO" id="GO:0016020">
    <property type="term" value="C:membrane"/>
    <property type="evidence" value="ECO:0007669"/>
    <property type="project" value="TreeGrafter"/>
</dbReference>
<dbReference type="OrthoDB" id="1700726at2759"/>
<dbReference type="SUPFAM" id="SSF56801">
    <property type="entry name" value="Acetyl-CoA synthetase-like"/>
    <property type="match status" value="1"/>
</dbReference>
<evidence type="ECO:0000313" key="5">
    <source>
        <dbReference type="Proteomes" id="UP000244722"/>
    </source>
</evidence>
<dbReference type="GO" id="GO:0005524">
    <property type="term" value="F:ATP binding"/>
    <property type="evidence" value="ECO:0007669"/>
    <property type="project" value="UniProtKB-KW"/>
</dbReference>
<dbReference type="InterPro" id="IPR042099">
    <property type="entry name" value="ANL_N_sf"/>
</dbReference>
<accession>A0A2T6ZKG2</accession>
<evidence type="ECO:0000313" key="4">
    <source>
        <dbReference type="EMBL" id="PUU75978.1"/>
    </source>
</evidence>
<protein>
    <recommendedName>
        <fullName evidence="3">AMP-dependent synthetase/ligase domain-containing protein</fullName>
    </recommendedName>
</protein>
<dbReference type="Gene3D" id="3.40.50.12780">
    <property type="entry name" value="N-terminal domain of ligase-like"/>
    <property type="match status" value="1"/>
</dbReference>
<dbReference type="PROSITE" id="PS00455">
    <property type="entry name" value="AMP_BINDING"/>
    <property type="match status" value="1"/>
</dbReference>
<keyword evidence="1" id="KW-0547">Nucleotide-binding</keyword>
<dbReference type="Proteomes" id="UP000244722">
    <property type="component" value="Unassembled WGS sequence"/>
</dbReference>
<keyword evidence="2" id="KW-0067">ATP-binding</keyword>
<dbReference type="GO" id="GO:0005783">
    <property type="term" value="C:endoplasmic reticulum"/>
    <property type="evidence" value="ECO:0007669"/>
    <property type="project" value="TreeGrafter"/>
</dbReference>
<keyword evidence="5" id="KW-1185">Reference proteome</keyword>
<proteinExistence type="predicted"/>
<sequence length="558" mass="61389">MSQSLYTVCIYETLGPETTEYIINHAELRSVVCSLNHVPTLLSMKDRIPTLTFIVSLDPLEQEGEPSVNSKKALLSAWAKEKGVAIYSLAEVESIGQQHPKPCVPPTRDDPITINYTSGTTGNPKGVWLTHGNAMAAATSAMTTAIHGGPTDVMLSYLPLAHIFARLAEQVALWGGAAIGYFHGNILELVDDLKALRPTTFISVPRLYNRFHTSIKAATIEQPGIKGALSRHIVSTKLENMEKTGSNKHMIYDRIWANKVRAGVGFDRLRAVITGSAPISPTVLSFLRVVFASSFYEGFGMTETYAATVAQLDGDNSAGNCGPPVINVEVRLRDVPDMGYTSKDKPHPRGELLTRGPGVFKAYYKAPEATAAVFDQDGWFATGDICSVDELGRFKIIDRVKNLLKLAQGEYVSPEKVENTYLGNMNLFAQAYVYGDSLQPFLVAIFGVDRVHFSNFASKILKKTISATDEQAVMAACGNKEVIRAVLREMDRVVKETKMTGYERVRNIHLCIEPFTIENDLLTPTLKLKRPPAAKMYKKELDALYEEALVAHSPKAKL</sequence>
<organism evidence="4 5">
    <name type="scientific">Tuber borchii</name>
    <name type="common">White truffle</name>
    <dbReference type="NCBI Taxonomy" id="42251"/>
    <lineage>
        <taxon>Eukaryota</taxon>
        <taxon>Fungi</taxon>
        <taxon>Dikarya</taxon>
        <taxon>Ascomycota</taxon>
        <taxon>Pezizomycotina</taxon>
        <taxon>Pezizomycetes</taxon>
        <taxon>Pezizales</taxon>
        <taxon>Tuberaceae</taxon>
        <taxon>Tuber</taxon>
    </lineage>
</organism>
<gene>
    <name evidence="4" type="ORF">B9Z19DRAFT_1089281</name>
</gene>
<reference evidence="4 5" key="1">
    <citation type="submission" date="2017-04" db="EMBL/GenBank/DDBJ databases">
        <title>Draft genome sequence of Tuber borchii Vittad., a whitish edible truffle.</title>
        <authorList>
            <consortium name="DOE Joint Genome Institute"/>
            <person name="Murat C."/>
            <person name="Kuo A."/>
            <person name="Barry K.W."/>
            <person name="Clum A."/>
            <person name="Dockter R.B."/>
            <person name="Fauchery L."/>
            <person name="Iotti M."/>
            <person name="Kohler A."/>
            <person name="Labutti K."/>
            <person name="Lindquist E.A."/>
            <person name="Lipzen A."/>
            <person name="Ohm R.A."/>
            <person name="Wang M."/>
            <person name="Grigoriev I.V."/>
            <person name="Zambonelli A."/>
            <person name="Martin F.M."/>
        </authorList>
    </citation>
    <scope>NUCLEOTIDE SEQUENCE [LARGE SCALE GENOMIC DNA]</scope>
    <source>
        <strain evidence="4 5">Tbo3840</strain>
    </source>
</reference>
<dbReference type="Pfam" id="PF00501">
    <property type="entry name" value="AMP-binding"/>
    <property type="match status" value="1"/>
</dbReference>
<dbReference type="GO" id="GO:0004467">
    <property type="term" value="F:long-chain fatty acid-CoA ligase activity"/>
    <property type="evidence" value="ECO:0007669"/>
    <property type="project" value="TreeGrafter"/>
</dbReference>
<dbReference type="InterPro" id="IPR000873">
    <property type="entry name" value="AMP-dep_synth/lig_dom"/>
</dbReference>
<evidence type="ECO:0000256" key="1">
    <source>
        <dbReference type="ARBA" id="ARBA00022741"/>
    </source>
</evidence>
<comment type="caution">
    <text evidence="4">The sequence shown here is derived from an EMBL/GenBank/DDBJ whole genome shotgun (WGS) entry which is preliminary data.</text>
</comment>